<keyword evidence="1" id="KW-1133">Transmembrane helix</keyword>
<feature type="chain" id="PRO_5001795285" description="ADP-ribose pyrophosphatase, mitochondrial" evidence="2">
    <location>
        <begin position="21"/>
        <end position="338"/>
    </location>
</feature>
<proteinExistence type="predicted"/>
<dbReference type="Pfam" id="PF25969">
    <property type="entry name" value="NUDT9_N"/>
    <property type="match status" value="1"/>
</dbReference>
<keyword evidence="2" id="KW-0732">Signal</keyword>
<keyword evidence="1" id="KW-0472">Membrane</keyword>
<protein>
    <recommendedName>
        <fullName evidence="5">ADP-ribose pyrophosphatase, mitochondrial</fullName>
    </recommendedName>
</protein>
<sequence>MRRLFLVVFLAFSSWFLLQATNGCPGVEVPKRAKVPGEQVDWSEPFPSYDPPYWSAPCLHEHCDCEINSTEPMKFNKKDGNVDRRMVRRMNRVLPKYKVSNGLPLNPFGRTGLAGRGYLPRWGPTHLVKVILVRKLIGTVAFLKALDELPFMDDAFAAVVDNPSSNKLSKRVVAAVKKSSRFREKTDAAERVLRKAEKSAVKVAAETMPSPFDTDNAWVELSVYVIPCRKSAKFCTAVMEDREIAKNYNWSLKLDESSFHNMLGMFQGLKNESKGNHLHHKTMEKQSPWKAVPRKYKRELSFAVTTIAACATGAGLLLAGFSTAGLSVIIGTVIVIKR</sequence>
<organism evidence="3 4">
    <name type="scientific">Trichuris suis</name>
    <name type="common">pig whipworm</name>
    <dbReference type="NCBI Taxonomy" id="68888"/>
    <lineage>
        <taxon>Eukaryota</taxon>
        <taxon>Metazoa</taxon>
        <taxon>Ecdysozoa</taxon>
        <taxon>Nematoda</taxon>
        <taxon>Enoplea</taxon>
        <taxon>Dorylaimia</taxon>
        <taxon>Trichinellida</taxon>
        <taxon>Trichuridae</taxon>
        <taxon>Trichuris</taxon>
    </lineage>
</organism>
<dbReference type="Proteomes" id="UP000030764">
    <property type="component" value="Unassembled WGS sequence"/>
</dbReference>
<dbReference type="SUPFAM" id="SSF55811">
    <property type="entry name" value="Nudix"/>
    <property type="match status" value="1"/>
</dbReference>
<evidence type="ECO:0008006" key="5">
    <source>
        <dbReference type="Google" id="ProtNLM"/>
    </source>
</evidence>
<dbReference type="AlphaFoldDB" id="A0A085MG15"/>
<dbReference type="InterPro" id="IPR015797">
    <property type="entry name" value="NUDIX_hydrolase-like_dom_sf"/>
</dbReference>
<gene>
    <name evidence="3" type="ORF">M513_02939</name>
</gene>
<dbReference type="GO" id="GO:0047631">
    <property type="term" value="F:ADP-ribose diphosphatase activity"/>
    <property type="evidence" value="ECO:0007669"/>
    <property type="project" value="InterPro"/>
</dbReference>
<accession>A0A085MG15</accession>
<keyword evidence="1" id="KW-0812">Transmembrane</keyword>
<dbReference type="PANTHER" id="PTHR13030">
    <property type="entry name" value="NUDIX HYDROLASE"/>
    <property type="match status" value="1"/>
</dbReference>
<evidence type="ECO:0000313" key="4">
    <source>
        <dbReference type="Proteomes" id="UP000030764"/>
    </source>
</evidence>
<feature type="signal peptide" evidence="2">
    <location>
        <begin position="1"/>
        <end position="20"/>
    </location>
</feature>
<evidence type="ECO:0000256" key="2">
    <source>
        <dbReference type="SAM" id="SignalP"/>
    </source>
</evidence>
<dbReference type="PANTHER" id="PTHR13030:SF8">
    <property type="entry name" value="ADP-RIBOSE PYROPHOSPHATASE, MITOCHONDRIAL"/>
    <property type="match status" value="1"/>
</dbReference>
<name>A0A085MG15_9BILA</name>
<evidence type="ECO:0000256" key="1">
    <source>
        <dbReference type="SAM" id="Phobius"/>
    </source>
</evidence>
<evidence type="ECO:0000313" key="3">
    <source>
        <dbReference type="EMBL" id="KFD56161.1"/>
    </source>
</evidence>
<keyword evidence="4" id="KW-1185">Reference proteome</keyword>
<reference evidence="3 4" key="1">
    <citation type="journal article" date="2014" name="Nat. Genet.">
        <title>Genome and transcriptome of the porcine whipworm Trichuris suis.</title>
        <authorList>
            <person name="Jex A.R."/>
            <person name="Nejsum P."/>
            <person name="Schwarz E.M."/>
            <person name="Hu L."/>
            <person name="Young N.D."/>
            <person name="Hall R.S."/>
            <person name="Korhonen P.K."/>
            <person name="Liao S."/>
            <person name="Thamsborg S."/>
            <person name="Xia J."/>
            <person name="Xu P."/>
            <person name="Wang S."/>
            <person name="Scheerlinck J.P."/>
            <person name="Hofmann A."/>
            <person name="Sternberg P.W."/>
            <person name="Wang J."/>
            <person name="Gasser R.B."/>
        </authorList>
    </citation>
    <scope>NUCLEOTIDE SEQUENCE [LARGE SCALE GENOMIC DNA]</scope>
    <source>
        <strain evidence="3">DCEP-RM93M</strain>
    </source>
</reference>
<feature type="transmembrane region" description="Helical" evidence="1">
    <location>
        <begin position="314"/>
        <end position="336"/>
    </location>
</feature>
<dbReference type="InterPro" id="IPR039989">
    <property type="entry name" value="NUDT9"/>
</dbReference>
<dbReference type="EMBL" id="KL363195">
    <property type="protein sequence ID" value="KFD56161.1"/>
    <property type="molecule type" value="Genomic_DNA"/>
</dbReference>
<feature type="non-terminal residue" evidence="3">
    <location>
        <position position="338"/>
    </location>
</feature>